<dbReference type="Pfam" id="PF01152">
    <property type="entry name" value="Bac_globin"/>
    <property type="match status" value="1"/>
</dbReference>
<gene>
    <name evidence="5" type="ORF">SteCoe_26639</name>
</gene>
<dbReference type="OrthoDB" id="283492at2759"/>
<evidence type="ECO:0000256" key="1">
    <source>
        <dbReference type="ARBA" id="ARBA00022448"/>
    </source>
</evidence>
<evidence type="ECO:0000256" key="4">
    <source>
        <dbReference type="ARBA" id="ARBA00023004"/>
    </source>
</evidence>
<keyword evidence="1" id="KW-0813">Transport</keyword>
<dbReference type="GO" id="GO:0019825">
    <property type="term" value="F:oxygen binding"/>
    <property type="evidence" value="ECO:0007669"/>
    <property type="project" value="InterPro"/>
</dbReference>
<dbReference type="GO" id="GO:0020037">
    <property type="term" value="F:heme binding"/>
    <property type="evidence" value="ECO:0007669"/>
    <property type="project" value="InterPro"/>
</dbReference>
<name>A0A1R2BCD0_9CILI</name>
<comment type="caution">
    <text evidence="5">The sequence shown here is derived from an EMBL/GenBank/DDBJ whole genome shotgun (WGS) entry which is preliminary data.</text>
</comment>
<dbReference type="InterPro" id="IPR009050">
    <property type="entry name" value="Globin-like_sf"/>
</dbReference>
<dbReference type="Gene3D" id="1.10.490.10">
    <property type="entry name" value="Globins"/>
    <property type="match status" value="1"/>
</dbReference>
<evidence type="ECO:0000256" key="2">
    <source>
        <dbReference type="ARBA" id="ARBA00022617"/>
    </source>
</evidence>
<proteinExistence type="predicted"/>
<accession>A0A1R2BCD0</accession>
<evidence type="ECO:0000256" key="3">
    <source>
        <dbReference type="ARBA" id="ARBA00022723"/>
    </source>
</evidence>
<dbReference type="SUPFAM" id="SSF46458">
    <property type="entry name" value="Globin-like"/>
    <property type="match status" value="1"/>
</dbReference>
<dbReference type="Proteomes" id="UP000187209">
    <property type="component" value="Unassembled WGS sequence"/>
</dbReference>
<evidence type="ECO:0008006" key="7">
    <source>
        <dbReference type="Google" id="ProtNLM"/>
    </source>
</evidence>
<evidence type="ECO:0000313" key="6">
    <source>
        <dbReference type="Proteomes" id="UP000187209"/>
    </source>
</evidence>
<organism evidence="5 6">
    <name type="scientific">Stentor coeruleus</name>
    <dbReference type="NCBI Taxonomy" id="5963"/>
    <lineage>
        <taxon>Eukaryota</taxon>
        <taxon>Sar</taxon>
        <taxon>Alveolata</taxon>
        <taxon>Ciliophora</taxon>
        <taxon>Postciliodesmatophora</taxon>
        <taxon>Heterotrichea</taxon>
        <taxon>Heterotrichida</taxon>
        <taxon>Stentoridae</taxon>
        <taxon>Stentor</taxon>
    </lineage>
</organism>
<keyword evidence="4" id="KW-0408">Iron</keyword>
<evidence type="ECO:0000313" key="5">
    <source>
        <dbReference type="EMBL" id="OMJ74423.1"/>
    </source>
</evidence>
<dbReference type="AlphaFoldDB" id="A0A1R2BCD0"/>
<sequence length="118" mass="13513">MNLFQKYGGPNFWSEFLNILYTRVSVSDKLSHFFNGVEIDSIKRMLIGLLEVTLISEGKYPRDVLKDIHKNMGIANSDFDEWMKICSTVIRDMGLANEDSIVLLTSIEGYRDCIVTKV</sequence>
<dbReference type="InterPro" id="IPR012292">
    <property type="entry name" value="Globin/Proto"/>
</dbReference>
<protein>
    <recommendedName>
        <fullName evidence="7">Globin family profile domain-containing protein</fullName>
    </recommendedName>
</protein>
<keyword evidence="2" id="KW-0349">Heme</keyword>
<keyword evidence="6" id="KW-1185">Reference proteome</keyword>
<dbReference type="InterPro" id="IPR001486">
    <property type="entry name" value="Hemoglobin_trunc"/>
</dbReference>
<reference evidence="5 6" key="1">
    <citation type="submission" date="2016-11" db="EMBL/GenBank/DDBJ databases">
        <title>The macronuclear genome of Stentor coeruleus: a giant cell with tiny introns.</title>
        <authorList>
            <person name="Slabodnick M."/>
            <person name="Ruby J.G."/>
            <person name="Reiff S.B."/>
            <person name="Swart E.C."/>
            <person name="Gosai S."/>
            <person name="Prabakaran S."/>
            <person name="Witkowska E."/>
            <person name="Larue G.E."/>
            <person name="Fisher S."/>
            <person name="Freeman R.M."/>
            <person name="Gunawardena J."/>
            <person name="Chu W."/>
            <person name="Stover N.A."/>
            <person name="Gregory B.D."/>
            <person name="Nowacki M."/>
            <person name="Derisi J."/>
            <person name="Roy S.W."/>
            <person name="Marshall W.F."/>
            <person name="Sood P."/>
        </authorList>
    </citation>
    <scope>NUCLEOTIDE SEQUENCE [LARGE SCALE GENOMIC DNA]</scope>
    <source>
        <strain evidence="5">WM001</strain>
    </source>
</reference>
<dbReference type="GO" id="GO:0046872">
    <property type="term" value="F:metal ion binding"/>
    <property type="evidence" value="ECO:0007669"/>
    <property type="project" value="UniProtKB-KW"/>
</dbReference>
<keyword evidence="3" id="KW-0479">Metal-binding</keyword>
<dbReference type="EMBL" id="MPUH01000752">
    <property type="protein sequence ID" value="OMJ74423.1"/>
    <property type="molecule type" value="Genomic_DNA"/>
</dbReference>